<dbReference type="Pfam" id="PF04152">
    <property type="entry name" value="Mre11_DNA_bind"/>
    <property type="match status" value="1"/>
</dbReference>
<dbReference type="GO" id="GO:0000014">
    <property type="term" value="F:single-stranded DNA endodeoxyribonuclease activity"/>
    <property type="evidence" value="ECO:0007669"/>
    <property type="project" value="TreeGrafter"/>
</dbReference>
<dbReference type="NCBIfam" id="TIGR00583">
    <property type="entry name" value="mre11"/>
    <property type="match status" value="1"/>
</dbReference>
<dbReference type="GO" id="GO:0000724">
    <property type="term" value="P:double-strand break repair via homologous recombination"/>
    <property type="evidence" value="ECO:0007669"/>
    <property type="project" value="TreeGrafter"/>
</dbReference>
<feature type="compositionally biased region" description="Acidic residues" evidence="19">
    <location>
        <begin position="602"/>
        <end position="613"/>
    </location>
</feature>
<evidence type="ECO:0000256" key="17">
    <source>
        <dbReference type="PIRSR" id="PIRSR000882-1"/>
    </source>
</evidence>
<dbReference type="OrthoDB" id="30417at2759"/>
<dbReference type="SUPFAM" id="SSF56300">
    <property type="entry name" value="Metallo-dependent phosphatases"/>
    <property type="match status" value="1"/>
</dbReference>
<dbReference type="Pfam" id="PF00149">
    <property type="entry name" value="Metallophos"/>
    <property type="match status" value="1"/>
</dbReference>
<dbReference type="CDD" id="cd00840">
    <property type="entry name" value="MPP_Mre11_N"/>
    <property type="match status" value="1"/>
</dbReference>
<dbReference type="PIRSF" id="PIRSF000882">
    <property type="entry name" value="DSB_repair_MRE11"/>
    <property type="match status" value="1"/>
</dbReference>
<dbReference type="GO" id="GO:0035861">
    <property type="term" value="C:site of double-strand break"/>
    <property type="evidence" value="ECO:0007669"/>
    <property type="project" value="TreeGrafter"/>
</dbReference>
<dbReference type="FunFam" id="3.60.21.10:FF:000011">
    <property type="entry name" value="Double-strand break repair protein"/>
    <property type="match status" value="1"/>
</dbReference>
<dbReference type="Gene3D" id="3.30.110.110">
    <property type="entry name" value="Mre11, capping domain"/>
    <property type="match status" value="1"/>
</dbReference>
<organism evidence="21 22">
    <name type="scientific">Synchytrium microbalum</name>
    <dbReference type="NCBI Taxonomy" id="1806994"/>
    <lineage>
        <taxon>Eukaryota</taxon>
        <taxon>Fungi</taxon>
        <taxon>Fungi incertae sedis</taxon>
        <taxon>Chytridiomycota</taxon>
        <taxon>Chytridiomycota incertae sedis</taxon>
        <taxon>Chytridiomycetes</taxon>
        <taxon>Synchytriales</taxon>
        <taxon>Synchytriaceae</taxon>
        <taxon>Synchytrium</taxon>
    </lineage>
</organism>
<keyword evidence="7" id="KW-0479">Metal-binding</keyword>
<dbReference type="GO" id="GO:0031573">
    <property type="term" value="P:mitotic intra-S DNA damage checkpoint signaling"/>
    <property type="evidence" value="ECO:0007669"/>
    <property type="project" value="TreeGrafter"/>
</dbReference>
<evidence type="ECO:0000256" key="9">
    <source>
        <dbReference type="ARBA" id="ARBA00022763"/>
    </source>
</evidence>
<proteinExistence type="inferred from homology"/>
<dbReference type="STRING" id="1806994.A0A507C8P7"/>
<dbReference type="GO" id="GO:0000723">
    <property type="term" value="P:telomere maintenance"/>
    <property type="evidence" value="ECO:0007669"/>
    <property type="project" value="TreeGrafter"/>
</dbReference>
<dbReference type="GO" id="GO:0042138">
    <property type="term" value="P:meiotic DNA double-strand break formation"/>
    <property type="evidence" value="ECO:0007669"/>
    <property type="project" value="TreeGrafter"/>
</dbReference>
<evidence type="ECO:0000259" key="20">
    <source>
        <dbReference type="SMART" id="SM01347"/>
    </source>
</evidence>
<comment type="cofactor">
    <cofactor evidence="1 16">
        <name>Mn(2+)</name>
        <dbReference type="ChEBI" id="CHEBI:29035"/>
    </cofactor>
</comment>
<comment type="similarity">
    <text evidence="4 16 18">Belongs to the MRE11/RAD32 family.</text>
</comment>
<keyword evidence="14 16" id="KW-0539">Nucleus</keyword>
<keyword evidence="10 16" id="KW-0378">Hydrolase</keyword>
<keyword evidence="8 16" id="KW-0255">Endonuclease</keyword>
<feature type="compositionally biased region" description="Acidic residues" evidence="19">
    <location>
        <begin position="662"/>
        <end position="683"/>
    </location>
</feature>
<evidence type="ECO:0000256" key="18">
    <source>
        <dbReference type="RuleBase" id="RU003447"/>
    </source>
</evidence>
<dbReference type="GeneID" id="42004229"/>
<evidence type="ECO:0000256" key="7">
    <source>
        <dbReference type="ARBA" id="ARBA00022723"/>
    </source>
</evidence>
<feature type="domain" description="Mre11 DNA-binding" evidence="20">
    <location>
        <begin position="298"/>
        <end position="478"/>
    </location>
</feature>
<dbReference type="EMBL" id="QEAO01000014">
    <property type="protein sequence ID" value="TPX34366.1"/>
    <property type="molecule type" value="Genomic_DNA"/>
</dbReference>
<dbReference type="InterPro" id="IPR004843">
    <property type="entry name" value="Calcineurin-like_PHP"/>
</dbReference>
<evidence type="ECO:0000256" key="10">
    <source>
        <dbReference type="ARBA" id="ARBA00022801"/>
    </source>
</evidence>
<keyword evidence="6 16" id="KW-0540">Nuclease</keyword>
<keyword evidence="15 16" id="KW-0469">Meiosis</keyword>
<evidence type="ECO:0000256" key="3">
    <source>
        <dbReference type="ARBA" id="ARBA00004286"/>
    </source>
</evidence>
<dbReference type="GO" id="GO:0008296">
    <property type="term" value="F:3'-5'-DNA exonuclease activity"/>
    <property type="evidence" value="ECO:0007669"/>
    <property type="project" value="InterPro"/>
</dbReference>
<sequence length="796" mass="88616">MSEGAAPSSQDDALKDTFRILLATDNHIGFEEKDPIRGRDSLLAFEEILKIAQEKSVDLILLGGDLFHEARPSRQMMFETMGLMKQFCMGNRPVSFELLSDEKEMLGSKYVHEANYMSPNVNISIPIFTIHGNHDDPGGDGLCACDLLAVNSLVNYFGKQDVVENIQVTPLQLKKGDTYLALFGMGHIRDERLHRAFALNKVTMMRPIDHKDDYFNLMILHQNRAKHAAKNYIPENFIDDWIHLVMWGHEHECLIEPVGSATGDFQIIQPGSSVATSLAIGEEKPKHVGILHVRGKDFEIEPIRLKSVRPFVMEEIVLADEPELKGTVSNHAYDDNKVVKVEKMVEFLRKKVDNLIAKAKRDWLELNPDKEEEDVPLPLIRLKVEYSGGFESYSGARFGGLYAGKVANPSDILLFHRARSTFDSVGTARARSKKQEPTVPLLPKEAVLKVEDVVLEHLQTQKMTELPENLVIKAVGEYVNKGDNDAFKDFFKKTINYTVKKIKDNQEAVGFDNAAFLNMVEQARKDKYDEEDPDKSPARPRQAKRKHQSNDTDEDDDEQDDDNNDQQRRGRNDDDDEQDDGPTLQRRKKRTSTPTVDKMDVDGSDEPEDDFLVDGDATRRKANPGASGSSTRGRGRGRGGKAGTSRVGGTAAAKRRKRKDDSEEDTDIDDEFDMKQEDEEEADETPKPPRGSRASSATTTKKPAATKATKTRQSTLSFAPSQAPIMIDDDDEDFEDDPDRIPSTAASTNTSTTASSKAKGKGKAAPSSSVKSSTSSKKPPPPAPPSSGRLAFLKGR</sequence>
<evidence type="ECO:0000256" key="4">
    <source>
        <dbReference type="ARBA" id="ARBA00009028"/>
    </source>
</evidence>
<feature type="region of interest" description="Disordered" evidence="19">
    <location>
        <begin position="525"/>
        <end position="796"/>
    </location>
</feature>
<evidence type="ECO:0000256" key="19">
    <source>
        <dbReference type="SAM" id="MobiDB-lite"/>
    </source>
</evidence>
<keyword evidence="12 16" id="KW-0234">DNA repair</keyword>
<keyword evidence="9 16" id="KW-0227">DNA damage</keyword>
<feature type="compositionally biased region" description="Acidic residues" evidence="19">
    <location>
        <begin position="551"/>
        <end position="564"/>
    </location>
</feature>
<evidence type="ECO:0000256" key="15">
    <source>
        <dbReference type="ARBA" id="ARBA00023254"/>
    </source>
</evidence>
<evidence type="ECO:0000256" key="2">
    <source>
        <dbReference type="ARBA" id="ARBA00004123"/>
    </source>
</evidence>
<comment type="function">
    <text evidence="16">Core component of the MRN complex, which plays a central role in double-strand break (DSB) repair, DNA recombination, maintenance of telomere integrity and meiosis. The MRN complex is involved in the repair of DNA double-strand breaks (DSBs) via homologous recombination (HR), an error-free mechanism which primarily occurs during S and G2 phases. The complex (1) mediates the end resection of damaged DNA, which generates proper single-stranded DNA, a key initial steps in HR, and is (2) required for the recruitment of other repair factors and efficient activation of ATM and ATR upon DNA damage. Within the MRN complex, MRE11 possesses both single-strand endonuclease activity and double-strand-specific 3'-5' exonuclease activity. MRE11 first endonucleolytically cleaves the 5' strand at DNA DSB ends to prevent non-homologous end joining (NHEJ) and licence HR. It then generates a single-stranded DNA gap via 3' to 5' exonucleolytic degradation, which is required for single-strand invasion and recombination.</text>
</comment>
<reference evidence="21 22" key="1">
    <citation type="journal article" date="2019" name="Sci. Rep.">
        <title>Comparative genomics of chytrid fungi reveal insights into the obligate biotrophic and pathogenic lifestyle of Synchytrium endobioticum.</title>
        <authorList>
            <person name="van de Vossenberg B.T.L.H."/>
            <person name="Warris S."/>
            <person name="Nguyen H.D.T."/>
            <person name="van Gent-Pelzer M.P.E."/>
            <person name="Joly D.L."/>
            <person name="van de Geest H.C."/>
            <person name="Bonants P.J.M."/>
            <person name="Smith D.S."/>
            <person name="Levesque C.A."/>
            <person name="van der Lee T.A.J."/>
        </authorList>
    </citation>
    <scope>NUCLEOTIDE SEQUENCE [LARGE SCALE GENOMIC DNA]</scope>
    <source>
        <strain evidence="21 22">JEL517</strain>
    </source>
</reference>
<protein>
    <recommendedName>
        <fullName evidence="16">Double-strand break repair protein</fullName>
    </recommendedName>
</protein>
<gene>
    <name evidence="21" type="ORF">SmJEL517_g03004</name>
</gene>
<evidence type="ECO:0000256" key="12">
    <source>
        <dbReference type="ARBA" id="ARBA00023204"/>
    </source>
</evidence>
<dbReference type="Gene3D" id="3.60.21.10">
    <property type="match status" value="1"/>
</dbReference>
<feature type="compositionally biased region" description="Acidic residues" evidence="19">
    <location>
        <begin position="727"/>
        <end position="738"/>
    </location>
</feature>
<keyword evidence="11 16" id="KW-0269">Exonuclease</keyword>
<feature type="compositionally biased region" description="Low complexity" evidence="19">
    <location>
        <begin position="697"/>
        <end position="708"/>
    </location>
</feature>
<evidence type="ECO:0000313" key="21">
    <source>
        <dbReference type="EMBL" id="TPX34366.1"/>
    </source>
</evidence>
<dbReference type="PANTHER" id="PTHR10139">
    <property type="entry name" value="DOUBLE-STRAND BREAK REPAIR PROTEIN MRE11"/>
    <property type="match status" value="1"/>
</dbReference>
<dbReference type="GO" id="GO:0030145">
    <property type="term" value="F:manganese ion binding"/>
    <property type="evidence" value="ECO:0007669"/>
    <property type="project" value="UniProtKB-UniRule"/>
</dbReference>
<dbReference type="InterPro" id="IPR029052">
    <property type="entry name" value="Metallo-depent_PP-like"/>
</dbReference>
<name>A0A507C8P7_9FUNG</name>
<dbReference type="PANTHER" id="PTHR10139:SF1">
    <property type="entry name" value="DOUBLE-STRAND BREAK REPAIR PROTEIN MRE11"/>
    <property type="match status" value="1"/>
</dbReference>
<evidence type="ECO:0000256" key="16">
    <source>
        <dbReference type="PIRNR" id="PIRNR000882"/>
    </source>
</evidence>
<keyword evidence="5" id="KW-0158">Chromosome</keyword>
<comment type="caution">
    <text evidence="21">The sequence shown here is derived from an EMBL/GenBank/DDBJ whole genome shotgun (WGS) entry which is preliminary data.</text>
</comment>
<feature type="active site" description="Proton donor" evidence="17">
    <location>
        <position position="134"/>
    </location>
</feature>
<dbReference type="InterPro" id="IPR038487">
    <property type="entry name" value="Mre11_capping_dom"/>
</dbReference>
<comment type="subcellular location">
    <subcellularLocation>
        <location evidence="3">Chromosome</location>
    </subcellularLocation>
    <subcellularLocation>
        <location evidence="2 16">Nucleus</location>
    </subcellularLocation>
</comment>
<keyword evidence="22" id="KW-1185">Reference proteome</keyword>
<dbReference type="AlphaFoldDB" id="A0A507C8P7"/>
<dbReference type="InterPro" id="IPR041796">
    <property type="entry name" value="Mre11_N"/>
</dbReference>
<dbReference type="GO" id="GO:0030870">
    <property type="term" value="C:Mre11 complex"/>
    <property type="evidence" value="ECO:0007669"/>
    <property type="project" value="UniProtKB-UniRule"/>
</dbReference>
<feature type="compositionally biased region" description="Low complexity" evidence="19">
    <location>
        <begin position="742"/>
        <end position="777"/>
    </location>
</feature>
<dbReference type="GO" id="GO:0007095">
    <property type="term" value="P:mitotic G2 DNA damage checkpoint signaling"/>
    <property type="evidence" value="ECO:0007669"/>
    <property type="project" value="TreeGrafter"/>
</dbReference>
<evidence type="ECO:0000313" key="22">
    <source>
        <dbReference type="Proteomes" id="UP000319731"/>
    </source>
</evidence>
<dbReference type="GO" id="GO:0006303">
    <property type="term" value="P:double-strand break repair via nonhomologous end joining"/>
    <property type="evidence" value="ECO:0007669"/>
    <property type="project" value="TreeGrafter"/>
</dbReference>
<dbReference type="InterPro" id="IPR007281">
    <property type="entry name" value="Mre11_DNA-bd"/>
</dbReference>
<evidence type="ECO:0000256" key="5">
    <source>
        <dbReference type="ARBA" id="ARBA00022454"/>
    </source>
</evidence>
<dbReference type="RefSeq" id="XP_031025130.1">
    <property type="nucleotide sequence ID" value="XM_031168932.1"/>
</dbReference>
<evidence type="ECO:0000256" key="8">
    <source>
        <dbReference type="ARBA" id="ARBA00022759"/>
    </source>
</evidence>
<evidence type="ECO:0000256" key="11">
    <source>
        <dbReference type="ARBA" id="ARBA00022839"/>
    </source>
</evidence>
<dbReference type="Proteomes" id="UP000319731">
    <property type="component" value="Unassembled WGS sequence"/>
</dbReference>
<dbReference type="SMART" id="SM01347">
    <property type="entry name" value="Mre11_DNA_bind"/>
    <property type="match status" value="1"/>
</dbReference>
<dbReference type="GO" id="GO:0097552">
    <property type="term" value="P:mitochondrial double-strand break repair via homologous recombination"/>
    <property type="evidence" value="ECO:0007669"/>
    <property type="project" value="TreeGrafter"/>
</dbReference>
<accession>A0A507C8P7</accession>
<evidence type="ECO:0000256" key="1">
    <source>
        <dbReference type="ARBA" id="ARBA00001936"/>
    </source>
</evidence>
<evidence type="ECO:0000256" key="6">
    <source>
        <dbReference type="ARBA" id="ARBA00022722"/>
    </source>
</evidence>
<dbReference type="InterPro" id="IPR003701">
    <property type="entry name" value="Mre11"/>
</dbReference>
<evidence type="ECO:0000256" key="14">
    <source>
        <dbReference type="ARBA" id="ARBA00023242"/>
    </source>
</evidence>
<evidence type="ECO:0000256" key="13">
    <source>
        <dbReference type="ARBA" id="ARBA00023211"/>
    </source>
</evidence>
<keyword evidence="13 16" id="KW-0464">Manganese</keyword>